<reference evidence="5 6" key="1">
    <citation type="submission" date="2016-07" db="EMBL/GenBank/DDBJ databases">
        <title>Pervasive Adenine N6-methylation of Active Genes in Fungi.</title>
        <authorList>
            <consortium name="DOE Joint Genome Institute"/>
            <person name="Mondo S.J."/>
            <person name="Dannebaum R.O."/>
            <person name="Kuo R.C."/>
            <person name="Labutti K."/>
            <person name="Haridas S."/>
            <person name="Kuo A."/>
            <person name="Salamov A."/>
            <person name="Ahrendt S.R."/>
            <person name="Lipzen A."/>
            <person name="Sullivan W."/>
            <person name="Andreopoulos W.B."/>
            <person name="Clum A."/>
            <person name="Lindquist E."/>
            <person name="Daum C."/>
            <person name="Ramamoorthy G.K."/>
            <person name="Gryganskyi A."/>
            <person name="Culley D."/>
            <person name="Magnuson J.K."/>
            <person name="James T.Y."/>
            <person name="O'Malley M.A."/>
            <person name="Stajich J.E."/>
            <person name="Spatafora J.W."/>
            <person name="Visel A."/>
            <person name="Grigoriev I.V."/>
        </authorList>
    </citation>
    <scope>NUCLEOTIDE SEQUENCE [LARGE SCALE GENOMIC DNA]</scope>
    <source>
        <strain evidence="5 6">NRRL 2496</strain>
    </source>
</reference>
<dbReference type="GO" id="GO:0000445">
    <property type="term" value="C:THO complex part of transcription export complex"/>
    <property type="evidence" value="ECO:0007669"/>
    <property type="project" value="TreeGrafter"/>
</dbReference>
<dbReference type="PANTHER" id="PTHR13375:SF3">
    <property type="entry name" value="THO COMPLEX SUBUNIT 5 HOMOLOG"/>
    <property type="match status" value="1"/>
</dbReference>
<evidence type="ECO:0000313" key="6">
    <source>
        <dbReference type="Proteomes" id="UP000242180"/>
    </source>
</evidence>
<dbReference type="EMBL" id="MCGN01000010">
    <property type="protein sequence ID" value="ORY92336.1"/>
    <property type="molecule type" value="Genomic_DNA"/>
</dbReference>
<keyword evidence="6" id="KW-1185">Reference proteome</keyword>
<evidence type="ECO:0000256" key="1">
    <source>
        <dbReference type="ARBA" id="ARBA00004123"/>
    </source>
</evidence>
<feature type="coiled-coil region" evidence="4">
    <location>
        <begin position="140"/>
        <end position="181"/>
    </location>
</feature>
<keyword evidence="4" id="KW-0175">Coiled coil</keyword>
<dbReference type="OMA" id="HKYMKLP"/>
<evidence type="ECO:0000313" key="5">
    <source>
        <dbReference type="EMBL" id="ORY92336.1"/>
    </source>
</evidence>
<evidence type="ECO:0000256" key="2">
    <source>
        <dbReference type="ARBA" id="ARBA00008044"/>
    </source>
</evidence>
<name>A0A1X2H3P0_SYNRA</name>
<evidence type="ECO:0000256" key="4">
    <source>
        <dbReference type="SAM" id="Coils"/>
    </source>
</evidence>
<keyword evidence="3" id="KW-0539">Nucleus</keyword>
<sequence>MPTSTLVIQEAEAASKQLQSFLRQRLEQKAQGQELPGDNARQHLVLSDKLLDVQASAYNKTRENKKLTKEAKAVMDAKQLGLQNVMYEKRHLLEEIKKCRDFRSVYQDVELVSLDVFTQIAPEEYRQNMDDPHALMINRLKFELEQRRRLRERQEALQEERLALIRENRKAQEKLDKLDKHLYNFAQAAEPLEAALSKSASEAS</sequence>
<dbReference type="AlphaFoldDB" id="A0A1X2H3P0"/>
<dbReference type="PANTHER" id="PTHR13375">
    <property type="entry name" value="FMS INTERACTING PROTEIN"/>
    <property type="match status" value="1"/>
</dbReference>
<gene>
    <name evidence="5" type="ORF">BCR43DRAFT_498187</name>
</gene>
<dbReference type="STRING" id="13706.A0A1X2H3P0"/>
<dbReference type="InterPro" id="IPR019163">
    <property type="entry name" value="THO_Thoc5"/>
</dbReference>
<evidence type="ECO:0000256" key="3">
    <source>
        <dbReference type="ARBA" id="ARBA00023242"/>
    </source>
</evidence>
<dbReference type="GO" id="GO:0003729">
    <property type="term" value="F:mRNA binding"/>
    <property type="evidence" value="ECO:0007669"/>
    <property type="project" value="TreeGrafter"/>
</dbReference>
<dbReference type="GO" id="GO:0006406">
    <property type="term" value="P:mRNA export from nucleus"/>
    <property type="evidence" value="ECO:0007669"/>
    <property type="project" value="TreeGrafter"/>
</dbReference>
<protein>
    <submittedName>
        <fullName evidence="5">Fms-interacting protein-domain-containing protein</fullName>
    </submittedName>
</protein>
<comment type="caution">
    <text evidence="5">The sequence shown here is derived from an EMBL/GenBank/DDBJ whole genome shotgun (WGS) entry which is preliminary data.</text>
</comment>
<accession>A0A1X2H3P0</accession>
<dbReference type="InParanoid" id="A0A1X2H3P0"/>
<organism evidence="5 6">
    <name type="scientific">Syncephalastrum racemosum</name>
    <name type="common">Filamentous fungus</name>
    <dbReference type="NCBI Taxonomy" id="13706"/>
    <lineage>
        <taxon>Eukaryota</taxon>
        <taxon>Fungi</taxon>
        <taxon>Fungi incertae sedis</taxon>
        <taxon>Mucoromycota</taxon>
        <taxon>Mucoromycotina</taxon>
        <taxon>Mucoromycetes</taxon>
        <taxon>Mucorales</taxon>
        <taxon>Syncephalastraceae</taxon>
        <taxon>Syncephalastrum</taxon>
    </lineage>
</organism>
<comment type="subcellular location">
    <subcellularLocation>
        <location evidence="1">Nucleus</location>
    </subcellularLocation>
</comment>
<dbReference type="Proteomes" id="UP000242180">
    <property type="component" value="Unassembled WGS sequence"/>
</dbReference>
<dbReference type="OrthoDB" id="20582at2759"/>
<dbReference type="Pfam" id="PF09766">
    <property type="entry name" value="FmiP_Thoc5"/>
    <property type="match status" value="1"/>
</dbReference>
<proteinExistence type="inferred from homology"/>
<comment type="similarity">
    <text evidence="2">Belongs to the THOC5 family.</text>
</comment>